<protein>
    <submittedName>
        <fullName evidence="1">Uncharacterized protein</fullName>
    </submittedName>
</protein>
<organism evidence="1">
    <name type="scientific">uncultured Chloroflexia bacterium</name>
    <dbReference type="NCBI Taxonomy" id="1672391"/>
    <lineage>
        <taxon>Bacteria</taxon>
        <taxon>Bacillati</taxon>
        <taxon>Chloroflexota</taxon>
        <taxon>Chloroflexia</taxon>
        <taxon>environmental samples</taxon>
    </lineage>
</organism>
<dbReference type="AlphaFoldDB" id="A0A6J4NCT3"/>
<sequence>CRHTRRCSRSCSMRHALRRATSAIRASSRCRRHSRHCRCHSEPSSQDCGSAPQYWLVCTAPPWRTPATAIGAAKPPVGARATEP</sequence>
<gene>
    <name evidence="1" type="ORF">AVDCRST_MAG93-9344</name>
</gene>
<proteinExistence type="predicted"/>
<accession>A0A6J4NCT3</accession>
<feature type="non-terminal residue" evidence="1">
    <location>
        <position position="1"/>
    </location>
</feature>
<reference evidence="1" key="1">
    <citation type="submission" date="2020-02" db="EMBL/GenBank/DDBJ databases">
        <authorList>
            <person name="Meier V. D."/>
        </authorList>
    </citation>
    <scope>NUCLEOTIDE SEQUENCE</scope>
    <source>
        <strain evidence="1">AVDCRST_MAG93</strain>
    </source>
</reference>
<name>A0A6J4NCT3_9CHLR</name>
<feature type="non-terminal residue" evidence="1">
    <location>
        <position position="84"/>
    </location>
</feature>
<dbReference type="EMBL" id="CADCTR010003136">
    <property type="protein sequence ID" value="CAA9383863.1"/>
    <property type="molecule type" value="Genomic_DNA"/>
</dbReference>
<evidence type="ECO:0000313" key="1">
    <source>
        <dbReference type="EMBL" id="CAA9383863.1"/>
    </source>
</evidence>